<accession>A0A1H8ASL2</accession>
<dbReference type="AlphaFoldDB" id="A0A1H8ASL2"/>
<dbReference type="Proteomes" id="UP000199206">
    <property type="component" value="Unassembled WGS sequence"/>
</dbReference>
<evidence type="ECO:0000313" key="2">
    <source>
        <dbReference type="Proteomes" id="UP000199206"/>
    </source>
</evidence>
<dbReference type="RefSeq" id="WP_093664384.1">
    <property type="nucleotide sequence ID" value="NZ_FOCF01000002.1"/>
</dbReference>
<evidence type="ECO:0000313" key="1">
    <source>
        <dbReference type="EMBL" id="SEM72779.1"/>
    </source>
</evidence>
<dbReference type="OrthoDB" id="7441080at2"/>
<sequence>MNIAREFEQRIGIDEPETAIDVEADTDGGIDDALFDLGGDERRMHVRAYNHWVSLLKGRAYPAIADLDPSSIADFGGHSVLLDFSRGIEDPLIAFLGRKLREECGLESGIQRIGDVPSRSLLSRLTDHYLQIIANRAPIGFEAEFVGIRGRTTLYRGILMPFSSDGDAIDYIYGVINWKETVDAVTQAGLHAELDAAVRDAPRTAHDTPVWADGPSAEVAVEEPGDSDEGDVPSPLLDEPLPTASLADRLALARESAAAVRAADTRSRSALYRALGRAHDFAIAADTEADDYAEMLADAGITVQARAPLTPVVKLIFGVDYDKTRLTEFASVLSHARRNGIGSGQLPAFLDGFAGGIKAVVAAERQAKKPAPKPVVAPAPRPTIAHLPFDVTGDAGSTVVLIARIADGGGLDLIGTVTGDTSLCERALRALD</sequence>
<dbReference type="EMBL" id="FOCF01000002">
    <property type="protein sequence ID" value="SEM72779.1"/>
    <property type="molecule type" value="Genomic_DNA"/>
</dbReference>
<gene>
    <name evidence="1" type="ORF">SAMN05192583_1010</name>
</gene>
<protein>
    <submittedName>
        <fullName evidence="1">Uncharacterized protein</fullName>
    </submittedName>
</protein>
<keyword evidence="2" id="KW-1185">Reference proteome</keyword>
<dbReference type="STRING" id="1166340.SAMN05192583_1010"/>
<organism evidence="1 2">
    <name type="scientific">Sphingomonas gellani</name>
    <dbReference type="NCBI Taxonomy" id="1166340"/>
    <lineage>
        <taxon>Bacteria</taxon>
        <taxon>Pseudomonadati</taxon>
        <taxon>Pseudomonadota</taxon>
        <taxon>Alphaproteobacteria</taxon>
        <taxon>Sphingomonadales</taxon>
        <taxon>Sphingomonadaceae</taxon>
        <taxon>Sphingomonas</taxon>
    </lineage>
</organism>
<name>A0A1H8ASL2_9SPHN</name>
<proteinExistence type="predicted"/>
<reference evidence="2" key="1">
    <citation type="submission" date="2016-10" db="EMBL/GenBank/DDBJ databases">
        <authorList>
            <person name="Varghese N."/>
            <person name="Submissions S."/>
        </authorList>
    </citation>
    <scope>NUCLEOTIDE SEQUENCE [LARGE SCALE GENOMIC DNA]</scope>
    <source>
        <strain evidence="2">S6-262</strain>
    </source>
</reference>